<accession>A0AAN7HPY1</accession>
<keyword evidence="2" id="KW-0472">Membrane</keyword>
<evidence type="ECO:0000256" key="2">
    <source>
        <dbReference type="SAM" id="Phobius"/>
    </source>
</evidence>
<comment type="caution">
    <text evidence="3">The sequence shown here is derived from an EMBL/GenBank/DDBJ whole genome shotgun (WGS) entry which is preliminary data.</text>
</comment>
<keyword evidence="2" id="KW-0812">Transmembrane</keyword>
<protein>
    <submittedName>
        <fullName evidence="3">Uncharacterized protein</fullName>
    </submittedName>
</protein>
<feature type="transmembrane region" description="Helical" evidence="2">
    <location>
        <begin position="113"/>
        <end position="134"/>
    </location>
</feature>
<feature type="transmembrane region" description="Helical" evidence="2">
    <location>
        <begin position="18"/>
        <end position="38"/>
    </location>
</feature>
<feature type="transmembrane region" description="Helical" evidence="2">
    <location>
        <begin position="180"/>
        <end position="198"/>
    </location>
</feature>
<dbReference type="EMBL" id="MU857658">
    <property type="protein sequence ID" value="KAK4247189.1"/>
    <property type="molecule type" value="Genomic_DNA"/>
</dbReference>
<feature type="transmembrane region" description="Helical" evidence="2">
    <location>
        <begin position="88"/>
        <end position="106"/>
    </location>
</feature>
<evidence type="ECO:0000313" key="3">
    <source>
        <dbReference type="EMBL" id="KAK4247189.1"/>
    </source>
</evidence>
<organism evidence="3 4">
    <name type="scientific">Corynascus novoguineensis</name>
    <dbReference type="NCBI Taxonomy" id="1126955"/>
    <lineage>
        <taxon>Eukaryota</taxon>
        <taxon>Fungi</taxon>
        <taxon>Dikarya</taxon>
        <taxon>Ascomycota</taxon>
        <taxon>Pezizomycotina</taxon>
        <taxon>Sordariomycetes</taxon>
        <taxon>Sordariomycetidae</taxon>
        <taxon>Sordariales</taxon>
        <taxon>Chaetomiaceae</taxon>
        <taxon>Corynascus</taxon>
    </lineage>
</organism>
<dbReference type="AlphaFoldDB" id="A0AAN7HPY1"/>
<keyword evidence="2" id="KW-1133">Transmembrane helix</keyword>
<reference evidence="3" key="2">
    <citation type="submission" date="2023-05" db="EMBL/GenBank/DDBJ databases">
        <authorList>
            <consortium name="Lawrence Berkeley National Laboratory"/>
            <person name="Steindorff A."/>
            <person name="Hensen N."/>
            <person name="Bonometti L."/>
            <person name="Westerberg I."/>
            <person name="Brannstrom I.O."/>
            <person name="Guillou S."/>
            <person name="Cros-Aarteil S."/>
            <person name="Calhoun S."/>
            <person name="Haridas S."/>
            <person name="Kuo A."/>
            <person name="Mondo S."/>
            <person name="Pangilinan J."/>
            <person name="Riley R."/>
            <person name="Labutti K."/>
            <person name="Andreopoulos B."/>
            <person name="Lipzen A."/>
            <person name="Chen C."/>
            <person name="Yanf M."/>
            <person name="Daum C."/>
            <person name="Ng V."/>
            <person name="Clum A."/>
            <person name="Ohm R."/>
            <person name="Martin F."/>
            <person name="Silar P."/>
            <person name="Natvig D."/>
            <person name="Lalanne C."/>
            <person name="Gautier V."/>
            <person name="Ament-Velasquez S.L."/>
            <person name="Kruys A."/>
            <person name="Hutchinson M.I."/>
            <person name="Powell A.J."/>
            <person name="Barry K."/>
            <person name="Miller A.N."/>
            <person name="Grigoriev I.V."/>
            <person name="Debuchy R."/>
            <person name="Gladieux P."/>
            <person name="Thoren M.H."/>
            <person name="Johannesson H."/>
        </authorList>
    </citation>
    <scope>NUCLEOTIDE SEQUENCE</scope>
    <source>
        <strain evidence="3">CBS 359.72</strain>
    </source>
</reference>
<evidence type="ECO:0000256" key="1">
    <source>
        <dbReference type="SAM" id="MobiDB-lite"/>
    </source>
</evidence>
<dbReference type="Proteomes" id="UP001303647">
    <property type="component" value="Unassembled WGS sequence"/>
</dbReference>
<keyword evidence="4" id="KW-1185">Reference proteome</keyword>
<feature type="region of interest" description="Disordered" evidence="1">
    <location>
        <begin position="214"/>
        <end position="249"/>
    </location>
</feature>
<sequence length="268" mass="30383">MGITYRILHRPWRAKAPLYWGMVPELAGIIPLLVLFGLQQPDAFRSLFWRIGFENKQNSNPNMILYAYANYEPLPTVPFVWSKTLTNYNVAISILSLFVLLAKMIATIMKVYYPLFGTLISLALTVLYTVSIYGQAGPDYADERYPSPTPWHLRIGCSLAEPYGAVKTCRMVQATLGVTVYLLTVYLFQLGFAIWAMLPNKELDMYDSDYEDDDDEGYGRHPVKEKNKGVARAQTPPTPPTATENVVPFTPRTQAFHALERKLPFRSG</sequence>
<feature type="compositionally biased region" description="Basic and acidic residues" evidence="1">
    <location>
        <begin position="217"/>
        <end position="228"/>
    </location>
</feature>
<name>A0AAN7HPY1_9PEZI</name>
<reference evidence="3" key="1">
    <citation type="journal article" date="2023" name="Mol. Phylogenet. Evol.">
        <title>Genome-scale phylogeny and comparative genomics of the fungal order Sordariales.</title>
        <authorList>
            <person name="Hensen N."/>
            <person name="Bonometti L."/>
            <person name="Westerberg I."/>
            <person name="Brannstrom I.O."/>
            <person name="Guillou S."/>
            <person name="Cros-Aarteil S."/>
            <person name="Calhoun S."/>
            <person name="Haridas S."/>
            <person name="Kuo A."/>
            <person name="Mondo S."/>
            <person name="Pangilinan J."/>
            <person name="Riley R."/>
            <person name="LaButti K."/>
            <person name="Andreopoulos B."/>
            <person name="Lipzen A."/>
            <person name="Chen C."/>
            <person name="Yan M."/>
            <person name="Daum C."/>
            <person name="Ng V."/>
            <person name="Clum A."/>
            <person name="Steindorff A."/>
            <person name="Ohm R.A."/>
            <person name="Martin F."/>
            <person name="Silar P."/>
            <person name="Natvig D.O."/>
            <person name="Lalanne C."/>
            <person name="Gautier V."/>
            <person name="Ament-Velasquez S.L."/>
            <person name="Kruys A."/>
            <person name="Hutchinson M.I."/>
            <person name="Powell A.J."/>
            <person name="Barry K."/>
            <person name="Miller A.N."/>
            <person name="Grigoriev I.V."/>
            <person name="Debuchy R."/>
            <person name="Gladieux P."/>
            <person name="Hiltunen Thoren M."/>
            <person name="Johannesson H."/>
        </authorList>
    </citation>
    <scope>NUCLEOTIDE SEQUENCE</scope>
    <source>
        <strain evidence="3">CBS 359.72</strain>
    </source>
</reference>
<proteinExistence type="predicted"/>
<evidence type="ECO:0000313" key="4">
    <source>
        <dbReference type="Proteomes" id="UP001303647"/>
    </source>
</evidence>
<gene>
    <name evidence="3" type="ORF">C7999DRAFT_14725</name>
</gene>